<evidence type="ECO:0000313" key="2">
    <source>
        <dbReference type="Proteomes" id="UP000886998"/>
    </source>
</evidence>
<dbReference type="Proteomes" id="UP000886998">
    <property type="component" value="Unassembled WGS sequence"/>
</dbReference>
<protein>
    <submittedName>
        <fullName evidence="1">Uncharacterized protein</fullName>
    </submittedName>
</protein>
<gene>
    <name evidence="1" type="ORF">TNIN_206641</name>
</gene>
<keyword evidence="2" id="KW-1185">Reference proteome</keyword>
<comment type="caution">
    <text evidence="1">The sequence shown here is derived from an EMBL/GenBank/DDBJ whole genome shotgun (WGS) entry which is preliminary data.</text>
</comment>
<reference evidence="1" key="1">
    <citation type="submission" date="2020-08" db="EMBL/GenBank/DDBJ databases">
        <title>Multicomponent nature underlies the extraordinary mechanical properties of spider dragline silk.</title>
        <authorList>
            <person name="Kono N."/>
            <person name="Nakamura H."/>
            <person name="Mori M."/>
            <person name="Yoshida Y."/>
            <person name="Ohtoshi R."/>
            <person name="Malay A.D."/>
            <person name="Moran D.A.P."/>
            <person name="Tomita M."/>
            <person name="Numata K."/>
            <person name="Arakawa K."/>
        </authorList>
    </citation>
    <scope>NUCLEOTIDE SEQUENCE</scope>
</reference>
<organism evidence="1 2">
    <name type="scientific">Trichonephila inaurata madagascariensis</name>
    <dbReference type="NCBI Taxonomy" id="2747483"/>
    <lineage>
        <taxon>Eukaryota</taxon>
        <taxon>Metazoa</taxon>
        <taxon>Ecdysozoa</taxon>
        <taxon>Arthropoda</taxon>
        <taxon>Chelicerata</taxon>
        <taxon>Arachnida</taxon>
        <taxon>Araneae</taxon>
        <taxon>Araneomorphae</taxon>
        <taxon>Entelegynae</taxon>
        <taxon>Araneoidea</taxon>
        <taxon>Nephilidae</taxon>
        <taxon>Trichonephila</taxon>
        <taxon>Trichonephila inaurata</taxon>
    </lineage>
</organism>
<evidence type="ECO:0000313" key="1">
    <source>
        <dbReference type="EMBL" id="GFY37957.1"/>
    </source>
</evidence>
<dbReference type="EMBL" id="BMAV01000570">
    <property type="protein sequence ID" value="GFY37957.1"/>
    <property type="molecule type" value="Genomic_DNA"/>
</dbReference>
<proteinExistence type="predicted"/>
<accession>A0A8X6WMK4</accession>
<name>A0A8X6WMK4_9ARAC</name>
<sequence length="77" mass="9300">MPLGVLLNRERKLEEHDFPFLEENNDFFSKTLWTGRWPKICESRRDLKGGTKTLLEASRTVHYRQQLSTKNFQRLKY</sequence>
<dbReference type="AlphaFoldDB" id="A0A8X6WMK4"/>